<protein>
    <recommendedName>
        <fullName evidence="2">DUF370 domain-containing protein</fullName>
    </recommendedName>
</protein>
<dbReference type="EMBL" id="CP062796">
    <property type="protein sequence ID" value="QUL97838.1"/>
    <property type="molecule type" value="Genomic_DNA"/>
</dbReference>
<organism evidence="1">
    <name type="scientific">Candidatus Fermentithermobacillus carboniphilus</name>
    <dbReference type="NCBI Taxonomy" id="3085328"/>
    <lineage>
        <taxon>Bacteria</taxon>
        <taxon>Bacillati</taxon>
        <taxon>Bacillota</taxon>
        <taxon>Candidatus Fermentithermobacillia</taxon>
        <taxon>Candidatus Fermentithermobacillales</taxon>
        <taxon>Candidatus Fermentithermobacillaceae</taxon>
        <taxon>Candidatus Fermentithermobacillus</taxon>
    </lineage>
</organism>
<proteinExistence type="predicted"/>
<sequence>MSYWVDLTGEKVVVASEIVLVLDWTTGKDLPINREFVSHARACGLMVPGEIPQKSLLVTRDRVYLLPVSTRTIERHMRNEHRFAPKSVITCQRGGRE</sequence>
<gene>
    <name evidence="1" type="ORF">IMF26_07005</name>
</gene>
<evidence type="ECO:0000313" key="1">
    <source>
        <dbReference type="EMBL" id="QUL97838.1"/>
    </source>
</evidence>
<dbReference type="KEGG" id="fcz:IMF26_07005"/>
<evidence type="ECO:0008006" key="2">
    <source>
        <dbReference type="Google" id="ProtNLM"/>
    </source>
</evidence>
<reference evidence="1" key="2">
    <citation type="journal article" date="2023" name="Biology">
        <title>Prokaryotic Life Associated with Coal-Fire Gas Vents Revealed by Metagenomics.</title>
        <authorList>
            <person name="Kadnikov V.V."/>
            <person name="Mardanov A.V."/>
            <person name="Beletsky A.V."/>
            <person name="Karnachuk O.V."/>
            <person name="Ravin N.V."/>
        </authorList>
    </citation>
    <scope>NUCLEOTIDE SEQUENCE</scope>
    <source>
        <strain evidence="1">Bu02</strain>
    </source>
</reference>
<name>A0AAT9LAP2_9FIRM</name>
<dbReference type="AlphaFoldDB" id="A0AAT9LAP2"/>
<reference evidence="1" key="1">
    <citation type="submission" date="2020-10" db="EMBL/GenBank/DDBJ databases">
        <authorList>
            <person name="Kadnikov V."/>
            <person name="Beletsky A.V."/>
            <person name="Mardanov A.V."/>
            <person name="Karnachuk O.V."/>
            <person name="Ravin N.V."/>
        </authorList>
    </citation>
    <scope>NUCLEOTIDE SEQUENCE</scope>
    <source>
        <strain evidence="1">Bu02</strain>
    </source>
</reference>
<accession>A0AAT9LAP2</accession>